<dbReference type="Proteomes" id="UP001204953">
    <property type="component" value="Unassembled WGS sequence"/>
</dbReference>
<reference evidence="2" key="1">
    <citation type="submission" date="2022-06" db="EMBL/GenBank/DDBJ databases">
        <title>New cyanobacteria of genus Symplocastrum in benthos of Lake Baikal.</title>
        <authorList>
            <person name="Sorokovikova E."/>
            <person name="Tikhonova I."/>
            <person name="Krasnopeev A."/>
            <person name="Evseev P."/>
            <person name="Gladkikh A."/>
            <person name="Belykh O."/>
        </authorList>
    </citation>
    <scope>NUCLEOTIDE SEQUENCE</scope>
    <source>
        <strain evidence="2">BBK-W-15</strain>
    </source>
</reference>
<gene>
    <name evidence="2" type="ORF">NJ959_02570</name>
</gene>
<dbReference type="InterPro" id="IPR011635">
    <property type="entry name" value="CARDB"/>
</dbReference>
<dbReference type="InterPro" id="IPR013783">
    <property type="entry name" value="Ig-like_fold"/>
</dbReference>
<dbReference type="EMBL" id="JAMZMM010000012">
    <property type="protein sequence ID" value="MCP2727356.1"/>
    <property type="molecule type" value="Genomic_DNA"/>
</dbReference>
<sequence>MFGLGGFGVIHPATSTVTTGGTISLSSYVTNSGASAAGANYTRYWLSNDTTLDSSDTFIDYQYVSPLSAGSSQYNSYNFTYNSSWGTGTKYVLFQADSTNLVSESNESNNLAYATIVVNPNSNTGVPTTYQPFNASQVFSLNSNSGANHTIYLDFDGHTTTGTAWNNSYGSTITTPAYDTDGNTSSFSTAELENIWNIWRRVAEDFIPFNVNVTTASPSPSDLIKSDNRVSINRYLSGGKYYLRLMGTGKGDLITGYSNYGSLGQYSITGTLR</sequence>
<proteinExistence type="predicted"/>
<comment type="caution">
    <text evidence="2">The sequence shown here is derived from an EMBL/GenBank/DDBJ whole genome shotgun (WGS) entry which is preliminary data.</text>
</comment>
<protein>
    <recommendedName>
        <fullName evidence="1">CARDB domain-containing protein</fullName>
    </recommendedName>
</protein>
<evidence type="ECO:0000313" key="2">
    <source>
        <dbReference type="EMBL" id="MCP2727356.1"/>
    </source>
</evidence>
<dbReference type="AlphaFoldDB" id="A0AAE3GP00"/>
<organism evidence="2 3">
    <name type="scientific">Limnofasciculus baicalensis BBK-W-15</name>
    <dbReference type="NCBI Taxonomy" id="2699891"/>
    <lineage>
        <taxon>Bacteria</taxon>
        <taxon>Bacillati</taxon>
        <taxon>Cyanobacteriota</taxon>
        <taxon>Cyanophyceae</taxon>
        <taxon>Coleofasciculales</taxon>
        <taxon>Coleofasciculaceae</taxon>
        <taxon>Limnofasciculus</taxon>
        <taxon>Limnofasciculus baicalensis</taxon>
    </lineage>
</organism>
<dbReference type="Pfam" id="PF07705">
    <property type="entry name" value="CARDB"/>
    <property type="match status" value="1"/>
</dbReference>
<evidence type="ECO:0000259" key="1">
    <source>
        <dbReference type="Pfam" id="PF07705"/>
    </source>
</evidence>
<dbReference type="Gene3D" id="2.60.40.10">
    <property type="entry name" value="Immunoglobulins"/>
    <property type="match status" value="1"/>
</dbReference>
<feature type="domain" description="CARDB" evidence="1">
    <location>
        <begin position="14"/>
        <end position="111"/>
    </location>
</feature>
<evidence type="ECO:0000313" key="3">
    <source>
        <dbReference type="Proteomes" id="UP001204953"/>
    </source>
</evidence>
<name>A0AAE3GP00_9CYAN</name>
<keyword evidence="3" id="KW-1185">Reference proteome</keyword>
<dbReference type="RefSeq" id="WP_254010174.1">
    <property type="nucleotide sequence ID" value="NZ_JAMZMM010000012.1"/>
</dbReference>
<accession>A0AAE3GP00</accession>